<dbReference type="GO" id="GO:0003677">
    <property type="term" value="F:DNA binding"/>
    <property type="evidence" value="ECO:0007669"/>
    <property type="project" value="InterPro"/>
</dbReference>
<evidence type="ECO:0008006" key="3">
    <source>
        <dbReference type="Google" id="ProtNLM"/>
    </source>
</evidence>
<dbReference type="OrthoDB" id="7554786at2"/>
<gene>
    <name evidence="1" type="ORF">SAMN02745124_00182</name>
</gene>
<reference evidence="1 2" key="1">
    <citation type="submission" date="2016-11" db="EMBL/GenBank/DDBJ databases">
        <authorList>
            <person name="Jaros S."/>
            <person name="Januszkiewicz K."/>
            <person name="Wedrychowicz H."/>
        </authorList>
    </citation>
    <scope>NUCLEOTIDE SEQUENCE [LARGE SCALE GENOMIC DNA]</scope>
    <source>
        <strain evidence="1 2">DSM 9705</strain>
    </source>
</reference>
<dbReference type="InterPro" id="IPR021505">
    <property type="entry name" value="Phage_B3_Orf6"/>
</dbReference>
<dbReference type="Gene3D" id="1.10.260.40">
    <property type="entry name" value="lambda repressor-like DNA-binding domains"/>
    <property type="match status" value="1"/>
</dbReference>
<dbReference type="RefSeq" id="WP_084540357.1">
    <property type="nucleotide sequence ID" value="NZ_FQXS01000001.1"/>
</dbReference>
<evidence type="ECO:0000313" key="1">
    <source>
        <dbReference type="EMBL" id="SHH33995.1"/>
    </source>
</evidence>
<accession>A0A1M5S6D0</accession>
<organism evidence="1 2">
    <name type="scientific">Desulfofustis glycolicus DSM 9705</name>
    <dbReference type="NCBI Taxonomy" id="1121409"/>
    <lineage>
        <taxon>Bacteria</taxon>
        <taxon>Pseudomonadati</taxon>
        <taxon>Thermodesulfobacteriota</taxon>
        <taxon>Desulfobulbia</taxon>
        <taxon>Desulfobulbales</taxon>
        <taxon>Desulfocapsaceae</taxon>
        <taxon>Desulfofustis</taxon>
    </lineage>
</organism>
<dbReference type="STRING" id="1121409.SAMN02745124_00182"/>
<evidence type="ECO:0000313" key="2">
    <source>
        <dbReference type="Proteomes" id="UP000184139"/>
    </source>
</evidence>
<keyword evidence="2" id="KW-1185">Reference proteome</keyword>
<dbReference type="AlphaFoldDB" id="A0A1M5S6D0"/>
<dbReference type="Pfam" id="PF11363">
    <property type="entry name" value="DUF3164"/>
    <property type="match status" value="1"/>
</dbReference>
<dbReference type="Proteomes" id="UP000184139">
    <property type="component" value="Unassembled WGS sequence"/>
</dbReference>
<name>A0A1M5S6D0_9BACT</name>
<dbReference type="EMBL" id="FQXS01000001">
    <property type="protein sequence ID" value="SHH33995.1"/>
    <property type="molecule type" value="Genomic_DNA"/>
</dbReference>
<dbReference type="InterPro" id="IPR010982">
    <property type="entry name" value="Lambda_DNA-bd_dom_sf"/>
</dbReference>
<protein>
    <recommendedName>
        <fullName evidence="3">DUF3164 family protein</fullName>
    </recommendedName>
</protein>
<sequence length="261" mass="28957">MSWTRLLHQAVAAEGSMAAAARKLGYSTSTISRIMAGTYSADTGAVAAKVKEIYGSTTMNENIPDGYKKNSLGHLVPIETIKEEDLARDEFVLEAVAKARNISHVVTTFKLQLADDMQAFLDLAAEKYGATLGGARGNVTLTSFDGRYQLMRAVSDLLDFNETLQAAKALIDTCLREWTSDSRPEVRALIEDAFQVDKKGKINAKRILGLRKLNINDEKWRRAMEAISDSLTVTGSRTYFRLYERDEGGNYRQIPLDFSTV</sequence>
<proteinExistence type="predicted"/>